<dbReference type="InterPro" id="IPR024526">
    <property type="entry name" value="DUF3807"/>
</dbReference>
<evidence type="ECO:0000313" key="2">
    <source>
        <dbReference type="Proteomes" id="UP000054454"/>
    </source>
</evidence>
<dbReference type="OrthoDB" id="5335351at2759"/>
<organism evidence="1 2">
    <name type="scientific">Pneumocystis carinii (strain B80)</name>
    <name type="common">Rat pneumocystis pneumonia agent</name>
    <name type="synonym">Pneumocystis carinii f. sp. carinii</name>
    <dbReference type="NCBI Taxonomy" id="1408658"/>
    <lineage>
        <taxon>Eukaryota</taxon>
        <taxon>Fungi</taxon>
        <taxon>Dikarya</taxon>
        <taxon>Ascomycota</taxon>
        <taxon>Taphrinomycotina</taxon>
        <taxon>Pneumocystomycetes</taxon>
        <taxon>Pneumocystaceae</taxon>
        <taxon>Pneumocystis</taxon>
    </lineage>
</organism>
<keyword evidence="2" id="KW-1185">Reference proteome</keyword>
<accession>A0A0W4ZQP8</accession>
<dbReference type="VEuPathDB" id="FungiDB:T552_00405"/>
<name>A0A0W4ZQP8_PNEC8</name>
<gene>
    <name evidence="1" type="ORF">T552_00405</name>
</gene>
<dbReference type="Proteomes" id="UP000054454">
    <property type="component" value="Unassembled WGS sequence"/>
</dbReference>
<sequence length="172" mass="20666">MIDQNKFPEITEEDLINFHENHFNSESLEIFSYFLKKDEKNIFNNANFLGFHTYSDGNIRTLNEEDIAYFKWSESFKSEAKHSTYFVSNKTESLEEDQEMKEELKAHIPSYSKLVRNDNELFLRYGEKYELIKKEEDALDTYYYELSRKNTNHGTDENKIKVNYWPAIPIRI</sequence>
<reference evidence="2" key="1">
    <citation type="journal article" date="2016" name="Nat. Commun.">
        <title>Genome analysis of three Pneumocystis species reveals adaptation mechanisms to life exclusively in mammalian hosts.</title>
        <authorList>
            <person name="Ma L."/>
            <person name="Chen Z."/>
            <person name="Huang D.W."/>
            <person name="Kutty G."/>
            <person name="Ishihara M."/>
            <person name="Wang H."/>
            <person name="Abouelleil A."/>
            <person name="Bishop L."/>
            <person name="Davey E."/>
            <person name="Deng R."/>
            <person name="Deng X."/>
            <person name="Fan L."/>
            <person name="Fantoni G."/>
            <person name="Fitzgerald M."/>
            <person name="Gogineni E."/>
            <person name="Goldberg J.M."/>
            <person name="Handley G."/>
            <person name="Hu X."/>
            <person name="Huber C."/>
            <person name="Jiao X."/>
            <person name="Jones K."/>
            <person name="Levin J.Z."/>
            <person name="Liu Y."/>
            <person name="Macdonald P."/>
            <person name="Melnikov A."/>
            <person name="Raley C."/>
            <person name="Sassi M."/>
            <person name="Sherman B.T."/>
            <person name="Song X."/>
            <person name="Sykes S."/>
            <person name="Tran B."/>
            <person name="Walsh L."/>
            <person name="Xia Y."/>
            <person name="Yang J."/>
            <person name="Young S."/>
            <person name="Zeng Q."/>
            <person name="Zheng X."/>
            <person name="Stephens R."/>
            <person name="Nusbaum C."/>
            <person name="Birren B.W."/>
            <person name="Azadi P."/>
            <person name="Lempicki R.A."/>
            <person name="Cuomo C.A."/>
            <person name="Kovacs J.A."/>
        </authorList>
    </citation>
    <scope>NUCLEOTIDE SEQUENCE [LARGE SCALE GENOMIC DNA]</scope>
    <source>
        <strain evidence="2">B80</strain>
    </source>
</reference>
<dbReference type="AlphaFoldDB" id="A0A0W4ZQP8"/>
<dbReference type="Pfam" id="PF12720">
    <property type="entry name" value="DUF3807"/>
    <property type="match status" value="1"/>
</dbReference>
<evidence type="ECO:0000313" key="1">
    <source>
        <dbReference type="EMBL" id="KTW30692.1"/>
    </source>
</evidence>
<dbReference type="EMBL" id="LFVZ01000002">
    <property type="protein sequence ID" value="KTW30692.1"/>
    <property type="molecule type" value="Genomic_DNA"/>
</dbReference>
<dbReference type="RefSeq" id="XP_018227288.1">
    <property type="nucleotide sequence ID" value="XM_018369020.1"/>
</dbReference>
<proteinExistence type="predicted"/>
<protein>
    <submittedName>
        <fullName evidence="1">Uncharacterized protein</fullName>
    </submittedName>
</protein>
<dbReference type="GeneID" id="28935222"/>
<comment type="caution">
    <text evidence="1">The sequence shown here is derived from an EMBL/GenBank/DDBJ whole genome shotgun (WGS) entry which is preliminary data.</text>
</comment>